<protein>
    <submittedName>
        <fullName evidence="2">Uncharacterized protein</fullName>
    </submittedName>
</protein>
<name>A0A6A5ZDT5_9PLEO</name>
<keyword evidence="3" id="KW-1185">Reference proteome</keyword>
<evidence type="ECO:0000256" key="1">
    <source>
        <dbReference type="SAM" id="MobiDB-lite"/>
    </source>
</evidence>
<feature type="compositionally biased region" description="Polar residues" evidence="1">
    <location>
        <begin position="209"/>
        <end position="222"/>
    </location>
</feature>
<feature type="region of interest" description="Disordered" evidence="1">
    <location>
        <begin position="28"/>
        <end position="241"/>
    </location>
</feature>
<accession>A0A6A5ZDT5</accession>
<proteinExistence type="predicted"/>
<dbReference type="Proteomes" id="UP000799770">
    <property type="component" value="Unassembled WGS sequence"/>
</dbReference>
<organism evidence="2 3">
    <name type="scientific">Lophiotrema nucula</name>
    <dbReference type="NCBI Taxonomy" id="690887"/>
    <lineage>
        <taxon>Eukaryota</taxon>
        <taxon>Fungi</taxon>
        <taxon>Dikarya</taxon>
        <taxon>Ascomycota</taxon>
        <taxon>Pezizomycotina</taxon>
        <taxon>Dothideomycetes</taxon>
        <taxon>Pleosporomycetidae</taxon>
        <taxon>Pleosporales</taxon>
        <taxon>Lophiotremataceae</taxon>
        <taxon>Lophiotrema</taxon>
    </lineage>
</organism>
<gene>
    <name evidence="2" type="ORF">BDV96DRAFT_398853</name>
</gene>
<feature type="compositionally biased region" description="Basic and acidic residues" evidence="1">
    <location>
        <begin position="75"/>
        <end position="88"/>
    </location>
</feature>
<sequence>MPYTIPYLPLTLTSSTAAHAAIVASESAPSAPPALDVPNSLRHPQRPSKGAVVVSQRTSDRPVPAFHSQLHPQRRAGDGKRQPADRRRSSLASRFPLLRKSSREVANGAPPAHIRGSSVSIQLTSPADSPFLSTGAPRGSSISSRGRSDRKSEELRTRESSIDPSIRSVSREPPTNDTSSIRSTTPLRSNASAASIRTVPADDDASDANLAQSRQKSVSTASAAPRAADKKMHQTSSRLLRMTDDERPFTRVSAVDLVFW</sequence>
<dbReference type="EMBL" id="ML977318">
    <property type="protein sequence ID" value="KAF2117622.1"/>
    <property type="molecule type" value="Genomic_DNA"/>
</dbReference>
<feature type="compositionally biased region" description="Basic and acidic residues" evidence="1">
    <location>
        <begin position="146"/>
        <end position="161"/>
    </location>
</feature>
<feature type="compositionally biased region" description="Polar residues" evidence="1">
    <location>
        <begin position="173"/>
        <end position="195"/>
    </location>
</feature>
<evidence type="ECO:0000313" key="3">
    <source>
        <dbReference type="Proteomes" id="UP000799770"/>
    </source>
</evidence>
<evidence type="ECO:0000313" key="2">
    <source>
        <dbReference type="EMBL" id="KAF2117622.1"/>
    </source>
</evidence>
<dbReference type="AlphaFoldDB" id="A0A6A5ZDT5"/>
<feature type="compositionally biased region" description="Polar residues" evidence="1">
    <location>
        <begin position="117"/>
        <end position="127"/>
    </location>
</feature>
<reference evidence="2" key="1">
    <citation type="journal article" date="2020" name="Stud. Mycol.">
        <title>101 Dothideomycetes genomes: a test case for predicting lifestyles and emergence of pathogens.</title>
        <authorList>
            <person name="Haridas S."/>
            <person name="Albert R."/>
            <person name="Binder M."/>
            <person name="Bloem J."/>
            <person name="Labutti K."/>
            <person name="Salamov A."/>
            <person name="Andreopoulos B."/>
            <person name="Baker S."/>
            <person name="Barry K."/>
            <person name="Bills G."/>
            <person name="Bluhm B."/>
            <person name="Cannon C."/>
            <person name="Castanera R."/>
            <person name="Culley D."/>
            <person name="Daum C."/>
            <person name="Ezra D."/>
            <person name="Gonzalez J."/>
            <person name="Henrissat B."/>
            <person name="Kuo A."/>
            <person name="Liang C."/>
            <person name="Lipzen A."/>
            <person name="Lutzoni F."/>
            <person name="Magnuson J."/>
            <person name="Mondo S."/>
            <person name="Nolan M."/>
            <person name="Ohm R."/>
            <person name="Pangilinan J."/>
            <person name="Park H.-J."/>
            <person name="Ramirez L."/>
            <person name="Alfaro M."/>
            <person name="Sun H."/>
            <person name="Tritt A."/>
            <person name="Yoshinaga Y."/>
            <person name="Zwiers L.-H."/>
            <person name="Turgeon B."/>
            <person name="Goodwin S."/>
            <person name="Spatafora J."/>
            <person name="Crous P."/>
            <person name="Grigoriev I."/>
        </authorList>
    </citation>
    <scope>NUCLEOTIDE SEQUENCE</scope>
    <source>
        <strain evidence="2">CBS 627.86</strain>
    </source>
</reference>
<dbReference type="OrthoDB" id="3946625at2759"/>